<dbReference type="VEuPathDB" id="FungiDB:KRP23_5195"/>
<name>H3GPH1_PHYRM</name>
<dbReference type="InParanoid" id="H3GPH1"/>
<dbReference type="AlphaFoldDB" id="H3GPH1"/>
<dbReference type="EnsemblProtists" id="Phyra78605">
    <property type="protein sequence ID" value="Phyra78605"/>
    <property type="gene ID" value="Phyra78605"/>
</dbReference>
<reference evidence="1" key="2">
    <citation type="submission" date="2015-06" db="UniProtKB">
        <authorList>
            <consortium name="EnsemblProtists"/>
        </authorList>
    </citation>
    <scope>IDENTIFICATION</scope>
    <source>
        <strain evidence="1">Pr102</strain>
    </source>
</reference>
<sequence>MLSTASCELLAAENHDEQEDIAQAMTRALGWLHRQIATPSYRQVAEEKMLNELSQVFLHWHKQQTEKAMDWRFWMLWAELGCSLDVLRCSGAEAASFATLVRTSRPPENFPASLTHCNQKKQVAFSCELWDAVLGRPLDGAPTGAFDHVAPRLMEVFLHWMTTAMRGYEVAFIANVAAELREHFAASTNSSLLVDALVKFAIFKMNAESISRSAASVAVTVVVLSGLTITRRTPEVVDYLALLSDATVDELSRGLFPHPHSPVAIVAMALGLALLDDARCFSTQLLSGNGTLLSQFALLRIACLPLLSSRLRPLGDMYISDYQTEVYRRLQTLVAEPSHAVLQEYSLRMAESCVEEMVGFFQTSLTVHLALLAAAQSVLPSELFRPKMLTQLAPSATTAVQDESLLATAPEIVSFLKQFYVTVAPTLKILSSGHLVRAFLALSRIEFAREVCASPTSNLSMETVTQQLEQALEQTATPPETIFAPILRSLAMHSMTANIDIPPEVNIVAGCQTLAVGLVMQSKLRILLFQCTTLINDALAVVFSGLYNVFEPVDAFAHRFLGVCLTHLAQFTPLFTVFPHYLQVTLAAYPANASRQALTKTCGAIFGSLFYSKALTMPTANDNEIVETAQRMVLWAIRKCCDRSSVLLIEEDKVAAEALLTKLTREKASGKPIAEDNSIESETDGLYLAGLVFELMKMAPMSILEACAMEVERLLARWKSNPRVLRELKSALFARISQNCEAEKRAWFAAWYIEVDNQYPQESVSKTTAPSRL</sequence>
<proteinExistence type="predicted"/>
<organism evidence="1 2">
    <name type="scientific">Phytophthora ramorum</name>
    <name type="common">Sudden oak death agent</name>
    <dbReference type="NCBI Taxonomy" id="164328"/>
    <lineage>
        <taxon>Eukaryota</taxon>
        <taxon>Sar</taxon>
        <taxon>Stramenopiles</taxon>
        <taxon>Oomycota</taxon>
        <taxon>Peronosporomycetes</taxon>
        <taxon>Peronosporales</taxon>
        <taxon>Peronosporaceae</taxon>
        <taxon>Phytophthora</taxon>
    </lineage>
</organism>
<dbReference type="eggNOG" id="ENOG502SIZ0">
    <property type="taxonomic scope" value="Eukaryota"/>
</dbReference>
<dbReference type="Proteomes" id="UP000005238">
    <property type="component" value="Unassembled WGS sequence"/>
</dbReference>
<dbReference type="EMBL" id="DS566030">
    <property type="status" value="NOT_ANNOTATED_CDS"/>
    <property type="molecule type" value="Genomic_DNA"/>
</dbReference>
<evidence type="ECO:0000313" key="2">
    <source>
        <dbReference type="Proteomes" id="UP000005238"/>
    </source>
</evidence>
<dbReference type="OMA" id="WAIRKCC"/>
<protein>
    <submittedName>
        <fullName evidence="1">Uncharacterized protein</fullName>
    </submittedName>
</protein>
<dbReference type="VEuPathDB" id="FungiDB:KRP22_13172"/>
<keyword evidence="2" id="KW-1185">Reference proteome</keyword>
<dbReference type="HOGENOM" id="CLU_396643_0_0_1"/>
<reference evidence="2" key="1">
    <citation type="journal article" date="2006" name="Science">
        <title>Phytophthora genome sequences uncover evolutionary origins and mechanisms of pathogenesis.</title>
        <authorList>
            <person name="Tyler B.M."/>
            <person name="Tripathy S."/>
            <person name="Zhang X."/>
            <person name="Dehal P."/>
            <person name="Jiang R.H."/>
            <person name="Aerts A."/>
            <person name="Arredondo F.D."/>
            <person name="Baxter L."/>
            <person name="Bensasson D."/>
            <person name="Beynon J.L."/>
            <person name="Chapman J."/>
            <person name="Damasceno C.M."/>
            <person name="Dorrance A.E."/>
            <person name="Dou D."/>
            <person name="Dickerman A.W."/>
            <person name="Dubchak I.L."/>
            <person name="Garbelotto M."/>
            <person name="Gijzen M."/>
            <person name="Gordon S.G."/>
            <person name="Govers F."/>
            <person name="Grunwald N.J."/>
            <person name="Huang W."/>
            <person name="Ivors K.L."/>
            <person name="Jones R.W."/>
            <person name="Kamoun S."/>
            <person name="Krampis K."/>
            <person name="Lamour K.H."/>
            <person name="Lee M.K."/>
            <person name="McDonald W.H."/>
            <person name="Medina M."/>
            <person name="Meijer H.J."/>
            <person name="Nordberg E.K."/>
            <person name="Maclean D.J."/>
            <person name="Ospina-Giraldo M.D."/>
            <person name="Morris P.F."/>
            <person name="Phuntumart V."/>
            <person name="Putnam N.H."/>
            <person name="Rash S."/>
            <person name="Rose J.K."/>
            <person name="Sakihama Y."/>
            <person name="Salamov A.A."/>
            <person name="Savidor A."/>
            <person name="Scheuring C.F."/>
            <person name="Smith B.M."/>
            <person name="Sobral B.W."/>
            <person name="Terry A."/>
            <person name="Torto-Alalibo T.A."/>
            <person name="Win J."/>
            <person name="Xu Z."/>
            <person name="Zhang H."/>
            <person name="Grigoriev I.V."/>
            <person name="Rokhsar D.S."/>
            <person name="Boore J.L."/>
        </authorList>
    </citation>
    <scope>NUCLEOTIDE SEQUENCE [LARGE SCALE GENOMIC DNA]</scope>
    <source>
        <strain evidence="2">Pr102</strain>
    </source>
</reference>
<evidence type="ECO:0000313" key="1">
    <source>
        <dbReference type="EnsemblProtists" id="Phyra78605"/>
    </source>
</evidence>
<accession>H3GPH1</accession>